<sequence length="147" mass="15147">MLWPLYVLTIVAGLLNPVASGLAGTLEKTLERPFLVAAVSLALSLLCAVAGGLFTGQLGWPPEKAAEVPWWAWLGGLAGFAVFIARPYAAQPLGAAAFTGLTVTASVVFSLLLDHYGLLGFQQHDAGWGRIAGAALMCAGVALVALT</sequence>
<evidence type="ECO:0000313" key="3">
    <source>
        <dbReference type="Proteomes" id="UP001501588"/>
    </source>
</evidence>
<accession>A0ABN1EUB4</accession>
<keyword evidence="1" id="KW-0812">Transmembrane</keyword>
<dbReference type="Proteomes" id="UP001501588">
    <property type="component" value="Unassembled WGS sequence"/>
</dbReference>
<dbReference type="InterPro" id="IPR006750">
    <property type="entry name" value="YdcZ"/>
</dbReference>
<feature type="transmembrane region" description="Helical" evidence="1">
    <location>
        <begin position="68"/>
        <end position="89"/>
    </location>
</feature>
<feature type="transmembrane region" description="Helical" evidence="1">
    <location>
        <begin position="33"/>
        <end position="56"/>
    </location>
</feature>
<keyword evidence="1" id="KW-0472">Membrane</keyword>
<feature type="transmembrane region" description="Helical" evidence="1">
    <location>
        <begin position="95"/>
        <end position="116"/>
    </location>
</feature>
<keyword evidence="1" id="KW-1133">Transmembrane helix</keyword>
<evidence type="ECO:0000313" key="2">
    <source>
        <dbReference type="EMBL" id="GAA0574748.1"/>
    </source>
</evidence>
<name>A0ABN1EUB4_9PROT</name>
<dbReference type="PANTHER" id="PTHR34821">
    <property type="entry name" value="INNER MEMBRANE PROTEIN YDCZ"/>
    <property type="match status" value="1"/>
</dbReference>
<protein>
    <submittedName>
        <fullName evidence="2">DMT family transporter</fullName>
    </submittedName>
</protein>
<organism evidence="2 3">
    <name type="scientific">Craurococcus roseus</name>
    <dbReference type="NCBI Taxonomy" id="77585"/>
    <lineage>
        <taxon>Bacteria</taxon>
        <taxon>Pseudomonadati</taxon>
        <taxon>Pseudomonadota</taxon>
        <taxon>Alphaproteobacteria</taxon>
        <taxon>Acetobacterales</taxon>
        <taxon>Acetobacteraceae</taxon>
        <taxon>Craurococcus</taxon>
    </lineage>
</organism>
<proteinExistence type="predicted"/>
<feature type="transmembrane region" description="Helical" evidence="1">
    <location>
        <begin position="128"/>
        <end position="146"/>
    </location>
</feature>
<dbReference type="PANTHER" id="PTHR34821:SF2">
    <property type="entry name" value="INNER MEMBRANE PROTEIN YDCZ"/>
    <property type="match status" value="1"/>
</dbReference>
<dbReference type="EMBL" id="BAAAFZ010000009">
    <property type="protein sequence ID" value="GAA0574748.1"/>
    <property type="molecule type" value="Genomic_DNA"/>
</dbReference>
<dbReference type="RefSeq" id="WP_343894252.1">
    <property type="nucleotide sequence ID" value="NZ_BAAAFZ010000009.1"/>
</dbReference>
<keyword evidence="3" id="KW-1185">Reference proteome</keyword>
<comment type="caution">
    <text evidence="2">The sequence shown here is derived from an EMBL/GenBank/DDBJ whole genome shotgun (WGS) entry which is preliminary data.</text>
</comment>
<dbReference type="Pfam" id="PF04657">
    <property type="entry name" value="DMT_YdcZ"/>
    <property type="match status" value="1"/>
</dbReference>
<reference evidence="2 3" key="1">
    <citation type="journal article" date="2019" name="Int. J. Syst. Evol. Microbiol.">
        <title>The Global Catalogue of Microorganisms (GCM) 10K type strain sequencing project: providing services to taxonomists for standard genome sequencing and annotation.</title>
        <authorList>
            <consortium name="The Broad Institute Genomics Platform"/>
            <consortium name="The Broad Institute Genome Sequencing Center for Infectious Disease"/>
            <person name="Wu L."/>
            <person name="Ma J."/>
        </authorList>
    </citation>
    <scope>NUCLEOTIDE SEQUENCE [LARGE SCALE GENOMIC DNA]</scope>
    <source>
        <strain evidence="2 3">JCM 9933</strain>
    </source>
</reference>
<gene>
    <name evidence="2" type="ORF">GCM10009416_11820</name>
</gene>
<evidence type="ECO:0000256" key="1">
    <source>
        <dbReference type="SAM" id="Phobius"/>
    </source>
</evidence>